<gene>
    <name evidence="3" type="ORF">CPQ89_02265</name>
    <name evidence="2" type="ORF">CPS94_08605</name>
</gene>
<keyword evidence="1" id="KW-0472">Membrane</keyword>
<dbReference type="Proteomes" id="UP000250153">
    <property type="component" value="Chromosome"/>
</dbReference>
<feature type="transmembrane region" description="Helical" evidence="1">
    <location>
        <begin position="40"/>
        <end position="59"/>
    </location>
</feature>
<feature type="transmembrane region" description="Helical" evidence="1">
    <location>
        <begin position="71"/>
        <end position="94"/>
    </location>
</feature>
<dbReference type="KEGG" id="lmur:CPS94_08605"/>
<feature type="transmembrane region" description="Helical" evidence="1">
    <location>
        <begin position="114"/>
        <end position="141"/>
    </location>
</feature>
<feature type="transmembrane region" description="Helical" evidence="1">
    <location>
        <begin position="147"/>
        <end position="168"/>
    </location>
</feature>
<dbReference type="Proteomes" id="UP000250143">
    <property type="component" value="Chromosome"/>
</dbReference>
<protein>
    <submittedName>
        <fullName evidence="2">Uncharacterized protein</fullName>
    </submittedName>
</protein>
<keyword evidence="4" id="KW-1185">Reference proteome</keyword>
<dbReference type="AlphaFoldDB" id="A0AAD0PAM7"/>
<proteinExistence type="predicted"/>
<evidence type="ECO:0000313" key="2">
    <source>
        <dbReference type="EMBL" id="AWZ38976.1"/>
    </source>
</evidence>
<accession>A0AAD0PAM7</accession>
<dbReference type="GeneID" id="48467205"/>
<evidence type="ECO:0000256" key="1">
    <source>
        <dbReference type="SAM" id="Phobius"/>
    </source>
</evidence>
<keyword evidence="1" id="KW-1133">Transmembrane helix</keyword>
<organism evidence="2 5">
    <name type="scientific">Ligilactobacillus murinus</name>
    <dbReference type="NCBI Taxonomy" id="1622"/>
    <lineage>
        <taxon>Bacteria</taxon>
        <taxon>Bacillati</taxon>
        <taxon>Bacillota</taxon>
        <taxon>Bacilli</taxon>
        <taxon>Lactobacillales</taxon>
        <taxon>Lactobacillaceae</taxon>
        <taxon>Ligilactobacillus</taxon>
    </lineage>
</organism>
<name>A0AAD0PAM7_9LACO</name>
<dbReference type="EMBL" id="CP023566">
    <property type="protein sequence ID" value="AWZ39946.1"/>
    <property type="molecule type" value="Genomic_DNA"/>
</dbReference>
<evidence type="ECO:0000313" key="4">
    <source>
        <dbReference type="Proteomes" id="UP000250143"/>
    </source>
</evidence>
<evidence type="ECO:0000313" key="5">
    <source>
        <dbReference type="Proteomes" id="UP000250153"/>
    </source>
</evidence>
<reference evidence="4 5" key="1">
    <citation type="submission" date="2017-09" db="EMBL/GenBank/DDBJ databases">
        <title>Predominant Lactobacillus spp. isolated from feces of mice subjected to short-term calorie restriction.</title>
        <authorList>
            <person name="Zhang C."/>
            <person name="Zhao L."/>
            <person name="Pan F."/>
        </authorList>
    </citation>
    <scope>NUCLEOTIDE SEQUENCE [LARGE SCALE GENOMIC DNA]</scope>
    <source>
        <strain evidence="3 4">CR141</strain>
        <strain evidence="2 5">CR147</strain>
    </source>
</reference>
<dbReference type="EMBL" id="CP023565">
    <property type="protein sequence ID" value="AWZ38976.1"/>
    <property type="molecule type" value="Genomic_DNA"/>
</dbReference>
<evidence type="ECO:0000313" key="3">
    <source>
        <dbReference type="EMBL" id="AWZ39946.1"/>
    </source>
</evidence>
<dbReference type="RefSeq" id="WP_112193757.1">
    <property type="nucleotide sequence ID" value="NZ_CP023565.1"/>
</dbReference>
<keyword evidence="1" id="KW-0812">Transmembrane</keyword>
<sequence>MVDLHRLWALIKINLIYRQPELTLRERKNHKSGDQLIKKFSLMDLGSGALLAIVFGWIFLASDFIRSPGLFTLMVVWFGVFTISQEIMFIYNIFFDNRDLNAYLPLPFKMSELFLAKILTVFRSTLLVTLPLYVMMLLTAWQARGFFWLRVLVASLAYLLLVILLCLLGN</sequence>